<dbReference type="OrthoDB" id="3320990at2"/>
<evidence type="ECO:0000256" key="6">
    <source>
        <dbReference type="ARBA" id="ARBA00034078"/>
    </source>
</evidence>
<evidence type="ECO:0000256" key="5">
    <source>
        <dbReference type="ARBA" id="ARBA00023014"/>
    </source>
</evidence>
<dbReference type="AlphaFoldDB" id="A0A4Q9VKV3"/>
<dbReference type="PROSITE" id="PS51918">
    <property type="entry name" value="RADICAL_SAM"/>
    <property type="match status" value="1"/>
</dbReference>
<feature type="binding site" evidence="8">
    <location>
        <position position="187"/>
    </location>
    <ligand>
        <name>S-adenosyl-L-methionine</name>
        <dbReference type="ChEBI" id="CHEBI:59789"/>
    </ligand>
</feature>
<evidence type="ECO:0000256" key="3">
    <source>
        <dbReference type="ARBA" id="ARBA00022723"/>
    </source>
</evidence>
<comment type="cofactor">
    <cofactor evidence="6">
        <name>[2Fe-2S] cluster</name>
        <dbReference type="ChEBI" id="CHEBI:190135"/>
    </cofactor>
</comment>
<dbReference type="GO" id="GO:0046872">
    <property type="term" value="F:metal ion binding"/>
    <property type="evidence" value="ECO:0007669"/>
    <property type="project" value="UniProtKB-KW"/>
</dbReference>
<gene>
    <name evidence="10" type="primary">hydE</name>
    <name evidence="10" type="ORF">EYW49_14645</name>
</gene>
<evidence type="ECO:0000256" key="1">
    <source>
        <dbReference type="ARBA" id="ARBA00022485"/>
    </source>
</evidence>
<dbReference type="SMART" id="SM00876">
    <property type="entry name" value="BATS"/>
    <property type="match status" value="1"/>
</dbReference>
<accession>A0A4Q9VKV3</accession>
<dbReference type="SFLD" id="SFLDS00029">
    <property type="entry name" value="Radical_SAM"/>
    <property type="match status" value="1"/>
</dbReference>
<organism evidence="10 11">
    <name type="scientific">Siculibacillus lacustris</name>
    <dbReference type="NCBI Taxonomy" id="1549641"/>
    <lineage>
        <taxon>Bacteria</taxon>
        <taxon>Pseudomonadati</taxon>
        <taxon>Pseudomonadota</taxon>
        <taxon>Alphaproteobacteria</taxon>
        <taxon>Hyphomicrobiales</taxon>
        <taxon>Ancalomicrobiaceae</taxon>
        <taxon>Siculibacillus</taxon>
    </lineage>
</organism>
<dbReference type="EMBL" id="SJFN01000022">
    <property type="protein sequence ID" value="TBW36085.1"/>
    <property type="molecule type" value="Genomic_DNA"/>
</dbReference>
<dbReference type="NCBIfam" id="TIGR03956">
    <property type="entry name" value="rSAM_HydE"/>
    <property type="match status" value="1"/>
</dbReference>
<dbReference type="InterPro" id="IPR007197">
    <property type="entry name" value="rSAM"/>
</dbReference>
<evidence type="ECO:0000256" key="7">
    <source>
        <dbReference type="PIRSR" id="PIRSR004762-1"/>
    </source>
</evidence>
<dbReference type="SFLD" id="SFLDF00348">
    <property type="entry name" value="FeFe_hydrogenase_maturase_(Hyd"/>
    <property type="match status" value="1"/>
</dbReference>
<sequence length="361" mass="39056">MGHDPDPVSFDAAAAAAGPLAGPIDRAAVVDLLRSPREALYARADAVRRAHMGDEVFLRGIVEFSNVCANDCLYCGIRRSNPHPHRYRIDADEILAVARRMAGWGQTTIVLQSGEVDTPAENDRLAALITRIRAETPLAVTVSAGNRPRAVYATWRDAGMDRYLLRFETSDPDLFARLHPDCSLAERLHCLSDLRDLGVQVGSGFMIGLPGETLERLADNLVLVHTLDLDMVGIGPFIAHPDTPLAGQANAWADDPEMCFAAVAALRLIDPDLRVPATTAFDAMFPGVGRDLALQRGADVFMPNDTPGRYRKDYLLYPDKPCVDEGDGSCSSCATARIWSLGRFVGEGPGHSRKARPTAGA</sequence>
<evidence type="ECO:0000256" key="8">
    <source>
        <dbReference type="PIRSR" id="PIRSR004762-2"/>
    </source>
</evidence>
<evidence type="ECO:0000313" key="10">
    <source>
        <dbReference type="EMBL" id="TBW36085.1"/>
    </source>
</evidence>
<dbReference type="GO" id="GO:0044272">
    <property type="term" value="P:sulfur compound biosynthetic process"/>
    <property type="evidence" value="ECO:0007669"/>
    <property type="project" value="UniProtKB-ARBA"/>
</dbReference>
<comment type="cofactor">
    <cofactor evidence="7">
        <name>[4Fe-4S] cluster</name>
        <dbReference type="ChEBI" id="CHEBI:49883"/>
    </cofactor>
    <text evidence="7">Binds 1 [4Fe-4S] cluster. The cluster is coordinated with 3 cysteines and an exchangeable S-adenosyl-L-methionine.</text>
</comment>
<feature type="binding site" evidence="7">
    <location>
        <position position="72"/>
    </location>
    <ligand>
        <name>[4Fe-4S] cluster</name>
        <dbReference type="ChEBI" id="CHEBI:49883"/>
        <note>4Fe-4S-S-AdoMet</note>
    </ligand>
</feature>
<keyword evidence="3" id="KW-0479">Metal-binding</keyword>
<name>A0A4Q9VKV3_9HYPH</name>
<dbReference type="InterPro" id="IPR010722">
    <property type="entry name" value="BATS_dom"/>
</dbReference>
<keyword evidence="1 7" id="KW-0004">4Fe-4S</keyword>
<dbReference type="InterPro" id="IPR058240">
    <property type="entry name" value="rSAM_sf"/>
</dbReference>
<comment type="caution">
    <text evidence="10">The sequence shown here is derived from an EMBL/GenBank/DDBJ whole genome shotgun (WGS) entry which is preliminary data.</text>
</comment>
<evidence type="ECO:0000256" key="2">
    <source>
        <dbReference type="ARBA" id="ARBA00022691"/>
    </source>
</evidence>
<dbReference type="Proteomes" id="UP000292781">
    <property type="component" value="Unassembled WGS sequence"/>
</dbReference>
<dbReference type="SMART" id="SM00729">
    <property type="entry name" value="Elp3"/>
    <property type="match status" value="1"/>
</dbReference>
<dbReference type="Gene3D" id="3.20.20.70">
    <property type="entry name" value="Aldolase class I"/>
    <property type="match status" value="1"/>
</dbReference>
<dbReference type="GO" id="GO:0042364">
    <property type="term" value="P:water-soluble vitamin biosynthetic process"/>
    <property type="evidence" value="ECO:0007669"/>
    <property type="project" value="UniProtKB-ARBA"/>
</dbReference>
<dbReference type="PANTHER" id="PTHR43726">
    <property type="entry name" value="3-METHYLORNITHINE SYNTHASE"/>
    <property type="match status" value="1"/>
</dbReference>
<reference evidence="10 11" key="1">
    <citation type="submission" date="2019-02" db="EMBL/GenBank/DDBJ databases">
        <title>Siculibacillus lacustris gen. nov., sp. nov., a new rosette-forming bacterium isolated from a freshwater crater lake (Lake St. Ana, Romania).</title>
        <authorList>
            <person name="Felfoldi T."/>
            <person name="Marton Z."/>
            <person name="Szabo A."/>
            <person name="Mentes A."/>
            <person name="Boka K."/>
            <person name="Marialigeti K."/>
            <person name="Mathe I."/>
            <person name="Koncz M."/>
            <person name="Schumann P."/>
            <person name="Toth E."/>
        </authorList>
    </citation>
    <scope>NUCLEOTIDE SEQUENCE [LARGE SCALE GENOMIC DNA]</scope>
    <source>
        <strain evidence="10 11">SA-279</strain>
    </source>
</reference>
<keyword evidence="5 7" id="KW-0411">Iron-sulfur</keyword>
<feature type="binding site" evidence="8">
    <location>
        <position position="143"/>
    </location>
    <ligand>
        <name>(3R)-3-methyl-D-ornithine</name>
        <dbReference type="ChEBI" id="CHEBI:64642"/>
    </ligand>
</feature>
<proteinExistence type="predicted"/>
<keyword evidence="11" id="KW-1185">Reference proteome</keyword>
<keyword evidence="4 7" id="KW-0408">Iron</keyword>
<dbReference type="InterPro" id="IPR013785">
    <property type="entry name" value="Aldolase_TIM"/>
</dbReference>
<dbReference type="InterPro" id="IPR024021">
    <property type="entry name" value="FeFe-hyd_HydE_rSAM"/>
</dbReference>
<dbReference type="Pfam" id="PF04055">
    <property type="entry name" value="Radical_SAM"/>
    <property type="match status" value="1"/>
</dbReference>
<dbReference type="GO" id="GO:0016740">
    <property type="term" value="F:transferase activity"/>
    <property type="evidence" value="ECO:0007669"/>
    <property type="project" value="TreeGrafter"/>
</dbReference>
<dbReference type="GO" id="GO:0051539">
    <property type="term" value="F:4 iron, 4 sulfur cluster binding"/>
    <property type="evidence" value="ECO:0007669"/>
    <property type="project" value="UniProtKB-KW"/>
</dbReference>
<feature type="domain" description="Radical SAM core" evidence="9">
    <location>
        <begin position="54"/>
        <end position="278"/>
    </location>
</feature>
<dbReference type="SUPFAM" id="SSF102114">
    <property type="entry name" value="Radical SAM enzymes"/>
    <property type="match status" value="1"/>
</dbReference>
<evidence type="ECO:0000256" key="4">
    <source>
        <dbReference type="ARBA" id="ARBA00023004"/>
    </source>
</evidence>
<evidence type="ECO:0000259" key="9">
    <source>
        <dbReference type="PROSITE" id="PS51918"/>
    </source>
</evidence>
<feature type="binding site" evidence="7">
    <location>
        <position position="75"/>
    </location>
    <ligand>
        <name>[4Fe-4S] cluster</name>
        <dbReference type="ChEBI" id="CHEBI:49883"/>
        <note>4Fe-4S-S-AdoMet</note>
    </ligand>
</feature>
<dbReference type="PIRSF" id="PIRSF004762">
    <property type="entry name" value="CHP00423"/>
    <property type="match status" value="1"/>
</dbReference>
<dbReference type="RefSeq" id="WP_131310337.1">
    <property type="nucleotide sequence ID" value="NZ_SJFN01000022.1"/>
</dbReference>
<evidence type="ECO:0000313" key="11">
    <source>
        <dbReference type="Proteomes" id="UP000292781"/>
    </source>
</evidence>
<dbReference type="CDD" id="cd01335">
    <property type="entry name" value="Radical_SAM"/>
    <property type="match status" value="1"/>
</dbReference>
<dbReference type="PANTHER" id="PTHR43726:SF1">
    <property type="entry name" value="BIOTIN SYNTHASE"/>
    <property type="match status" value="1"/>
</dbReference>
<dbReference type="InterPro" id="IPR006638">
    <property type="entry name" value="Elp3/MiaA/NifB-like_rSAM"/>
</dbReference>
<dbReference type="SFLD" id="SFLDG01060">
    <property type="entry name" value="BATS_domain_containing"/>
    <property type="match status" value="1"/>
</dbReference>
<dbReference type="InterPro" id="IPR034422">
    <property type="entry name" value="HydE/PylB-like"/>
</dbReference>
<dbReference type="SFLD" id="SFLDG01082">
    <property type="entry name" value="B12-binding_domain_containing"/>
    <property type="match status" value="1"/>
</dbReference>
<feature type="binding site" evidence="7">
    <location>
        <position position="68"/>
    </location>
    <ligand>
        <name>[4Fe-4S] cluster</name>
        <dbReference type="ChEBI" id="CHEBI:49883"/>
        <note>4Fe-4S-S-AdoMet</note>
    </ligand>
</feature>
<protein>
    <submittedName>
        <fullName evidence="10">[FeFe] hydrogenase H-cluster radical SAM maturase HydE</fullName>
    </submittedName>
</protein>
<dbReference type="SFLD" id="SFLDG01280">
    <property type="entry name" value="HydE/PylB-like"/>
    <property type="match status" value="1"/>
</dbReference>
<feature type="binding site" evidence="8">
    <location>
        <position position="168"/>
    </location>
    <ligand>
        <name>S-adenosyl-L-methionine</name>
        <dbReference type="ChEBI" id="CHEBI:59789"/>
    </ligand>
</feature>
<keyword evidence="2 7" id="KW-0949">S-adenosyl-L-methionine</keyword>